<feature type="transmembrane region" description="Helical" evidence="7">
    <location>
        <begin position="280"/>
        <end position="299"/>
    </location>
</feature>
<dbReference type="GO" id="GO:0005886">
    <property type="term" value="C:plasma membrane"/>
    <property type="evidence" value="ECO:0007669"/>
    <property type="project" value="UniProtKB-SubCell"/>
</dbReference>
<comment type="subcellular location">
    <subcellularLocation>
        <location evidence="1">Cell membrane</location>
        <topology evidence="1">Multi-pass membrane protein</topology>
    </subcellularLocation>
</comment>
<name>A0A6V8SME5_9CLOT</name>
<feature type="transmembrane region" description="Helical" evidence="7">
    <location>
        <begin position="57"/>
        <end position="78"/>
    </location>
</feature>
<evidence type="ECO:0000256" key="7">
    <source>
        <dbReference type="SAM" id="Phobius"/>
    </source>
</evidence>
<dbReference type="AlphaFoldDB" id="A0A6V8SME5"/>
<dbReference type="Proteomes" id="UP000580568">
    <property type="component" value="Unassembled WGS sequence"/>
</dbReference>
<evidence type="ECO:0000256" key="2">
    <source>
        <dbReference type="ARBA" id="ARBA00006386"/>
    </source>
</evidence>
<sequence length="300" mass="32611">MNNVIGIVQYFSLIFASIFLEALPFIIIGALVSAFIQTFLDEQLIKKVIPKNKILGGIIAALVGMIFPVCECATVPIGRGLIKKGVPLNVAVTYMLATPIINPVVLMSTYYAFNGSIKVLLYRAGFGLIIAITVGYIIDILNGDSNVLSERGVFVEDKCNCGCSGYQSNKSKLLTILNHSSKELYDIGKYFIIGAALAALCQVLIPRDKLTMVGQNIPISIIVMMLFAFLSSLCSEADAFVASTFLGSFSLGAVMSFLILGPMIDLKNTVMLFSTFKKSFVFKLLFCIFSLCFIAACLIY</sequence>
<dbReference type="PANTHER" id="PTHR34184">
    <property type="entry name" value="UPF0718 PROTEIN YCGR"/>
    <property type="match status" value="1"/>
</dbReference>
<evidence type="ECO:0000256" key="6">
    <source>
        <dbReference type="ARBA" id="ARBA00023136"/>
    </source>
</evidence>
<accession>A0A6V8SME5</accession>
<evidence type="ECO:0000313" key="8">
    <source>
        <dbReference type="EMBL" id="GFP78347.1"/>
    </source>
</evidence>
<dbReference type="InterPro" id="IPR052923">
    <property type="entry name" value="UPF0718"/>
</dbReference>
<comment type="caution">
    <text evidence="8">The sequence shown here is derived from an EMBL/GenBank/DDBJ whole genome shotgun (WGS) entry which is preliminary data.</text>
</comment>
<protein>
    <submittedName>
        <fullName evidence="8">Two-component membrane permease complex subunit SMU_747c</fullName>
    </submittedName>
</protein>
<reference evidence="8 9" key="1">
    <citation type="submission" date="2020-07" db="EMBL/GenBank/DDBJ databases">
        <title>A new beta-1,3-glucan-decomposing anaerobic bacterium isolated from anoxic soil subjected to biological soil disinfestation.</title>
        <authorList>
            <person name="Ueki A."/>
            <person name="Tonouchi A."/>
        </authorList>
    </citation>
    <scope>NUCLEOTIDE SEQUENCE [LARGE SCALE GENOMIC DNA]</scope>
    <source>
        <strain evidence="8 9">TW1</strain>
    </source>
</reference>
<dbReference type="PANTHER" id="PTHR34184:SF4">
    <property type="entry name" value="UPF0718 PROTEIN YCGR"/>
    <property type="match status" value="1"/>
</dbReference>
<evidence type="ECO:0000313" key="9">
    <source>
        <dbReference type="Proteomes" id="UP000580568"/>
    </source>
</evidence>
<dbReference type="Pfam" id="PF03773">
    <property type="entry name" value="ArsP_1"/>
    <property type="match status" value="1"/>
</dbReference>
<feature type="transmembrane region" description="Helical" evidence="7">
    <location>
        <begin position="187"/>
        <end position="205"/>
    </location>
</feature>
<keyword evidence="6 7" id="KW-0472">Membrane</keyword>
<evidence type="ECO:0000256" key="1">
    <source>
        <dbReference type="ARBA" id="ARBA00004651"/>
    </source>
</evidence>
<feature type="transmembrane region" description="Helical" evidence="7">
    <location>
        <begin position="217"/>
        <end position="233"/>
    </location>
</feature>
<evidence type="ECO:0000256" key="3">
    <source>
        <dbReference type="ARBA" id="ARBA00022475"/>
    </source>
</evidence>
<feature type="transmembrane region" description="Helical" evidence="7">
    <location>
        <begin position="12"/>
        <end position="36"/>
    </location>
</feature>
<proteinExistence type="inferred from homology"/>
<feature type="transmembrane region" description="Helical" evidence="7">
    <location>
        <begin position="120"/>
        <end position="138"/>
    </location>
</feature>
<keyword evidence="5 7" id="KW-1133">Transmembrane helix</keyword>
<evidence type="ECO:0000256" key="5">
    <source>
        <dbReference type="ARBA" id="ARBA00022989"/>
    </source>
</evidence>
<comment type="similarity">
    <text evidence="2">Belongs to the UPF0718 family.</text>
</comment>
<keyword evidence="4 7" id="KW-0812">Transmembrane</keyword>
<feature type="transmembrane region" description="Helical" evidence="7">
    <location>
        <begin position="239"/>
        <end position="260"/>
    </location>
</feature>
<dbReference type="EMBL" id="BLZR01000001">
    <property type="protein sequence ID" value="GFP78347.1"/>
    <property type="molecule type" value="Genomic_DNA"/>
</dbReference>
<keyword evidence="3" id="KW-1003">Cell membrane</keyword>
<dbReference type="InterPro" id="IPR005524">
    <property type="entry name" value="DUF318"/>
</dbReference>
<organism evidence="8 9">
    <name type="scientific">Clostridium fungisolvens</name>
    <dbReference type="NCBI Taxonomy" id="1604897"/>
    <lineage>
        <taxon>Bacteria</taxon>
        <taxon>Bacillati</taxon>
        <taxon>Bacillota</taxon>
        <taxon>Clostridia</taxon>
        <taxon>Eubacteriales</taxon>
        <taxon>Clostridiaceae</taxon>
        <taxon>Clostridium</taxon>
    </lineage>
</organism>
<evidence type="ECO:0000256" key="4">
    <source>
        <dbReference type="ARBA" id="ARBA00022692"/>
    </source>
</evidence>
<dbReference type="RefSeq" id="WP_244638208.1">
    <property type="nucleotide sequence ID" value="NZ_BLZR01000001.1"/>
</dbReference>
<keyword evidence="9" id="KW-1185">Reference proteome</keyword>
<gene>
    <name evidence="8" type="ORF">bsdtw1_04567</name>
</gene>
<feature type="transmembrane region" description="Helical" evidence="7">
    <location>
        <begin position="90"/>
        <end position="113"/>
    </location>
</feature>